<dbReference type="STRING" id="235985.SAMN05414137_10649"/>
<accession>A0A1H7MT04</accession>
<dbReference type="Proteomes" id="UP000183015">
    <property type="component" value="Unassembled WGS sequence"/>
</dbReference>
<evidence type="ECO:0000313" key="2">
    <source>
        <dbReference type="EMBL" id="SEL14343.1"/>
    </source>
</evidence>
<reference evidence="3" key="1">
    <citation type="submission" date="2016-10" db="EMBL/GenBank/DDBJ databases">
        <authorList>
            <person name="Varghese N."/>
        </authorList>
    </citation>
    <scope>NUCLEOTIDE SEQUENCE [LARGE SCALE GENOMIC DNA]</scope>
    <source>
        <strain evidence="3">DSM 45096 / BCRC 16803 / CGMCC 4.1857 / CIP 109030 / JCM 12277 / KCTC 19219 / NBRC 100920 / 33214</strain>
    </source>
</reference>
<protein>
    <recommendedName>
        <fullName evidence="4">Transposase of IS4/5 family</fullName>
    </recommendedName>
</protein>
<feature type="region of interest" description="Disordered" evidence="1">
    <location>
        <begin position="88"/>
        <end position="110"/>
    </location>
</feature>
<sequence length="110" mass="11984">MLHDHWGIQRISDAVVFDRLVQVLVFGCGYARDADEHCSSTTLCRRHDEWIATGGMETLRLLVLAAYDHMIGLELGRLNADGCISKAPPEANVPARARSTRPSPASNGPG</sequence>
<dbReference type="AlphaFoldDB" id="A0A1H7MT04"/>
<feature type="compositionally biased region" description="Polar residues" evidence="1">
    <location>
        <begin position="100"/>
        <end position="110"/>
    </location>
</feature>
<dbReference type="EMBL" id="FOAZ01000006">
    <property type="protein sequence ID" value="SEL14343.1"/>
    <property type="molecule type" value="Genomic_DNA"/>
</dbReference>
<name>A0A1H7MT04_STRJI</name>
<evidence type="ECO:0000313" key="3">
    <source>
        <dbReference type="Proteomes" id="UP000183015"/>
    </source>
</evidence>
<evidence type="ECO:0008006" key="4">
    <source>
        <dbReference type="Google" id="ProtNLM"/>
    </source>
</evidence>
<gene>
    <name evidence="2" type="ORF">SAMN05414137_10649</name>
</gene>
<proteinExistence type="predicted"/>
<organism evidence="2 3">
    <name type="scientific">Streptacidiphilus jiangxiensis</name>
    <dbReference type="NCBI Taxonomy" id="235985"/>
    <lineage>
        <taxon>Bacteria</taxon>
        <taxon>Bacillati</taxon>
        <taxon>Actinomycetota</taxon>
        <taxon>Actinomycetes</taxon>
        <taxon>Kitasatosporales</taxon>
        <taxon>Streptomycetaceae</taxon>
        <taxon>Streptacidiphilus</taxon>
    </lineage>
</organism>
<evidence type="ECO:0000256" key="1">
    <source>
        <dbReference type="SAM" id="MobiDB-lite"/>
    </source>
</evidence>
<keyword evidence="3" id="KW-1185">Reference proteome</keyword>